<comment type="caution">
    <text evidence="2">The sequence shown here is derived from an EMBL/GenBank/DDBJ whole genome shotgun (WGS) entry which is preliminary data.</text>
</comment>
<organism evidence="2 3">
    <name type="scientific">Planomonospora parontospora</name>
    <dbReference type="NCBI Taxonomy" id="58119"/>
    <lineage>
        <taxon>Bacteria</taxon>
        <taxon>Bacillati</taxon>
        <taxon>Actinomycetota</taxon>
        <taxon>Actinomycetes</taxon>
        <taxon>Streptosporangiales</taxon>
        <taxon>Streptosporangiaceae</taxon>
        <taxon>Planomonospora</taxon>
    </lineage>
</organism>
<dbReference type="Proteomes" id="UP000627984">
    <property type="component" value="Unassembled WGS sequence"/>
</dbReference>
<evidence type="ECO:0000256" key="1">
    <source>
        <dbReference type="SAM" id="MobiDB-lite"/>
    </source>
</evidence>
<dbReference type="AlphaFoldDB" id="A0AA37F5C3"/>
<feature type="region of interest" description="Disordered" evidence="1">
    <location>
        <begin position="68"/>
        <end position="111"/>
    </location>
</feature>
<protein>
    <submittedName>
        <fullName evidence="2">Uncharacterized protein</fullName>
    </submittedName>
</protein>
<feature type="compositionally biased region" description="Basic and acidic residues" evidence="1">
    <location>
        <begin position="101"/>
        <end position="111"/>
    </location>
</feature>
<evidence type="ECO:0000313" key="2">
    <source>
        <dbReference type="EMBL" id="GGK72513.1"/>
    </source>
</evidence>
<sequence>MVRSQPSGSGWEEAGLRAAAAFGRAAGRLAEAVRAGVDLDRLEAPLAGVLPEAPFDVRVAMLGRLTIDRADRAEARRNRTSRAPALPRGGDGRSGSQGSPRPRDTNPPRLP</sequence>
<reference evidence="2" key="2">
    <citation type="submission" date="2022-09" db="EMBL/GenBank/DDBJ databases">
        <authorList>
            <person name="Sun Q."/>
            <person name="Ohkuma M."/>
        </authorList>
    </citation>
    <scope>NUCLEOTIDE SEQUENCE</scope>
    <source>
        <strain evidence="2">JCM 3093</strain>
    </source>
</reference>
<proteinExistence type="predicted"/>
<accession>A0AA37F5C3</accession>
<reference evidence="2" key="1">
    <citation type="journal article" date="2014" name="Int. J. Syst. Evol. Microbiol.">
        <title>Complete genome sequence of Corynebacterium casei LMG S-19264T (=DSM 44701T), isolated from a smear-ripened cheese.</title>
        <authorList>
            <consortium name="US DOE Joint Genome Institute (JGI-PGF)"/>
            <person name="Walter F."/>
            <person name="Albersmeier A."/>
            <person name="Kalinowski J."/>
            <person name="Ruckert C."/>
        </authorList>
    </citation>
    <scope>NUCLEOTIDE SEQUENCE</scope>
    <source>
        <strain evidence="2">JCM 3093</strain>
    </source>
</reference>
<gene>
    <name evidence="2" type="ORF">GCM10010126_35010</name>
</gene>
<feature type="compositionally biased region" description="Basic and acidic residues" evidence="1">
    <location>
        <begin position="68"/>
        <end position="77"/>
    </location>
</feature>
<dbReference type="EMBL" id="BMQD01000010">
    <property type="protein sequence ID" value="GGK72513.1"/>
    <property type="molecule type" value="Genomic_DNA"/>
</dbReference>
<name>A0AA37F5C3_9ACTN</name>
<evidence type="ECO:0000313" key="3">
    <source>
        <dbReference type="Proteomes" id="UP000627984"/>
    </source>
</evidence>